<dbReference type="Gene3D" id="2.170.270.10">
    <property type="entry name" value="SET domain"/>
    <property type="match status" value="1"/>
</dbReference>
<protein>
    <submittedName>
        <fullName evidence="3">SET domain-containing protein</fullName>
    </submittedName>
</protein>
<name>A0A914YSV1_9BILA</name>
<feature type="domain" description="SET" evidence="1">
    <location>
        <begin position="54"/>
        <end position="175"/>
    </location>
</feature>
<accession>A0A914YSV1</accession>
<organism evidence="2 3">
    <name type="scientific">Panagrolaimus superbus</name>
    <dbReference type="NCBI Taxonomy" id="310955"/>
    <lineage>
        <taxon>Eukaryota</taxon>
        <taxon>Metazoa</taxon>
        <taxon>Ecdysozoa</taxon>
        <taxon>Nematoda</taxon>
        <taxon>Chromadorea</taxon>
        <taxon>Rhabditida</taxon>
        <taxon>Tylenchina</taxon>
        <taxon>Panagrolaimomorpha</taxon>
        <taxon>Panagrolaimoidea</taxon>
        <taxon>Panagrolaimidae</taxon>
        <taxon>Panagrolaimus</taxon>
    </lineage>
</organism>
<dbReference type="Pfam" id="PF00856">
    <property type="entry name" value="SET"/>
    <property type="match status" value="1"/>
</dbReference>
<dbReference type="InterPro" id="IPR001214">
    <property type="entry name" value="SET_dom"/>
</dbReference>
<dbReference type="Proteomes" id="UP000887577">
    <property type="component" value="Unplaced"/>
</dbReference>
<dbReference type="SUPFAM" id="SSF82199">
    <property type="entry name" value="SET domain"/>
    <property type="match status" value="1"/>
</dbReference>
<reference evidence="3" key="1">
    <citation type="submission" date="2022-11" db="UniProtKB">
        <authorList>
            <consortium name="WormBaseParasite"/>
        </authorList>
    </citation>
    <scope>IDENTIFICATION</scope>
</reference>
<dbReference type="InterPro" id="IPR053105">
    <property type="entry name" value="Class_V-like_SAM-MTase"/>
</dbReference>
<evidence type="ECO:0000313" key="2">
    <source>
        <dbReference type="Proteomes" id="UP000887577"/>
    </source>
</evidence>
<evidence type="ECO:0000313" key="3">
    <source>
        <dbReference type="WBParaSite" id="PSU_v2.g3082.t1"/>
    </source>
</evidence>
<proteinExistence type="predicted"/>
<sequence length="240" mass="27461">MEKCDFGKKKELNRIVVDPMSIDFYQEFYVECGMHCGCQGKCRRRIFPGSHAAKKLHVEYFLNKGFGVVVDQPVAAGMPVCEYRGLVCIRETDLIQPSHYQQDLLYDNDGNFYVVDAVNDGSVARFINHSCSANLVQINVYSSIPSQKKIPPPPRVALVACRDILAGTELTFNYGVAYFHDRHLRCFCYELCCLIPADDWALKTKNERETTQEINYAKRHIETHFDETKDVEPECIDLSD</sequence>
<dbReference type="AlphaFoldDB" id="A0A914YSV1"/>
<dbReference type="PROSITE" id="PS50280">
    <property type="entry name" value="SET"/>
    <property type="match status" value="1"/>
</dbReference>
<evidence type="ECO:0000259" key="1">
    <source>
        <dbReference type="PROSITE" id="PS50280"/>
    </source>
</evidence>
<dbReference type="SMART" id="SM00317">
    <property type="entry name" value="SET"/>
    <property type="match status" value="1"/>
</dbReference>
<dbReference type="InterPro" id="IPR046341">
    <property type="entry name" value="SET_dom_sf"/>
</dbReference>
<dbReference type="PANTHER" id="PTHR47250:SF3">
    <property type="entry name" value="HISTONE-LYSINE N-METHYLTRANSFERASE SET-6"/>
    <property type="match status" value="1"/>
</dbReference>
<dbReference type="PANTHER" id="PTHR47250">
    <property type="entry name" value="HISTONE-LYSINE N-METHYLTRANSFERASE SET-6"/>
    <property type="match status" value="1"/>
</dbReference>
<keyword evidence="2" id="KW-1185">Reference proteome</keyword>
<dbReference type="WBParaSite" id="PSU_v2.g3082.t1">
    <property type="protein sequence ID" value="PSU_v2.g3082.t1"/>
    <property type="gene ID" value="PSU_v2.g3082"/>
</dbReference>